<dbReference type="RefSeq" id="WP_191006639.1">
    <property type="nucleotide sequence ID" value="NZ_JACXAD010000024.1"/>
</dbReference>
<evidence type="ECO:0000313" key="4">
    <source>
        <dbReference type="Proteomes" id="UP000612233"/>
    </source>
</evidence>
<comment type="caution">
    <text evidence="3">The sequence shown here is derived from an EMBL/GenBank/DDBJ whole genome shotgun (WGS) entry which is preliminary data.</text>
</comment>
<accession>A0A927GKR0</accession>
<dbReference type="InterPro" id="IPR026444">
    <property type="entry name" value="Secre_tail"/>
</dbReference>
<evidence type="ECO:0000256" key="1">
    <source>
        <dbReference type="SAM" id="MobiDB-lite"/>
    </source>
</evidence>
<dbReference type="Proteomes" id="UP000612233">
    <property type="component" value="Unassembled WGS sequence"/>
</dbReference>
<feature type="compositionally biased region" description="Low complexity" evidence="1">
    <location>
        <begin position="286"/>
        <end position="301"/>
    </location>
</feature>
<dbReference type="NCBIfam" id="TIGR04183">
    <property type="entry name" value="Por_Secre_tail"/>
    <property type="match status" value="1"/>
</dbReference>
<dbReference type="AlphaFoldDB" id="A0A927GKR0"/>
<feature type="compositionally biased region" description="Low complexity" evidence="1">
    <location>
        <begin position="323"/>
        <end position="334"/>
    </location>
</feature>
<proteinExistence type="predicted"/>
<dbReference type="EMBL" id="JACXAD010000024">
    <property type="protein sequence ID" value="MBD2769827.1"/>
    <property type="molecule type" value="Genomic_DNA"/>
</dbReference>
<keyword evidence="4" id="KW-1185">Reference proteome</keyword>
<dbReference type="InterPro" id="IPR001434">
    <property type="entry name" value="OmcB-like_DUF11"/>
</dbReference>
<reference evidence="3" key="1">
    <citation type="submission" date="2020-09" db="EMBL/GenBank/DDBJ databases">
        <authorList>
            <person name="Kim M.K."/>
        </authorList>
    </citation>
    <scope>NUCLEOTIDE SEQUENCE</scope>
    <source>
        <strain evidence="3">BT664</strain>
    </source>
</reference>
<feature type="domain" description="DUF11" evidence="2">
    <location>
        <begin position="61"/>
        <end position="162"/>
    </location>
</feature>
<gene>
    <name evidence="3" type="ORF">IC235_18210</name>
</gene>
<name>A0A927GKR0_9BACT</name>
<feature type="region of interest" description="Disordered" evidence="1">
    <location>
        <begin position="490"/>
        <end position="509"/>
    </location>
</feature>
<protein>
    <submittedName>
        <fullName evidence="3">T9SS type A sorting domain-containing protein</fullName>
    </submittedName>
</protein>
<evidence type="ECO:0000313" key="3">
    <source>
        <dbReference type="EMBL" id="MBD2769827.1"/>
    </source>
</evidence>
<sequence>MKTSFIPWLAPVAFAGRRVFAMLAGALLLNLALGFSVAAQDLKTELVPNGHVPGYGKAPFNAPVSFTFTTRNLSASTSVFNVVRTLTLPGQLNNVTVAPQGSYNYNTGVVSLPVISLGPGQSAVTTVSFLLQRPDGVAASGNVSSATAVNDPPGNNASSASIVVRTAQNLGVTLSASGATSISNTNPYHCETVRLQCLFTNGGGLPAISVVPTLTLPPNLNIVSIQRIPNLPASYNPATGVMTLAPRDTLRGSDESSPSAPVGSYYDYVIVRFTVPPTDNTPLSIAASVSSSSPDLPSSSSGAIPDNASLTLQPTPPTADLRTAPTGPASAPAGQPVTYTHTTTNLGSNPALNVTPTLTLTPAPAAGTVTLPAGATYNATTGVVTFAPTTTLQATAGSNLVTNTISFPMPNAPVTVTSNVGSCLRTDNNTPNNSASITTQLPKPLPVELQDFAAQAQGSDALLNWTTASELHNERFEIERSFDARSFERVGAERGQGSSTRPTDYRFTDAGVGHQGHALVYYRLRQVDTDGTASWGPVRAVTFTRLTKGGAKLYPNPTPGRAALDLTELPAGTYQVRILDLMGRQLGAYVFEGARKQPLSVEQLPPGRYVVHVVGPDVNLTLSLARE</sequence>
<evidence type="ECO:0000259" key="2">
    <source>
        <dbReference type="Pfam" id="PF01345"/>
    </source>
</evidence>
<dbReference type="Pfam" id="PF01345">
    <property type="entry name" value="DUF11"/>
    <property type="match status" value="1"/>
</dbReference>
<feature type="region of interest" description="Disordered" evidence="1">
    <location>
        <begin position="286"/>
        <end position="334"/>
    </location>
</feature>
<organism evidence="3 4">
    <name type="scientific">Hymenobacter montanus</name>
    <dbReference type="NCBI Taxonomy" id="2771359"/>
    <lineage>
        <taxon>Bacteria</taxon>
        <taxon>Pseudomonadati</taxon>
        <taxon>Bacteroidota</taxon>
        <taxon>Cytophagia</taxon>
        <taxon>Cytophagales</taxon>
        <taxon>Hymenobacteraceae</taxon>
        <taxon>Hymenobacter</taxon>
    </lineage>
</organism>